<feature type="binding site" evidence="8">
    <location>
        <position position="94"/>
    </location>
    <ligand>
        <name>Mg(2+)</name>
        <dbReference type="ChEBI" id="CHEBI:18420"/>
    </ligand>
</feature>
<protein>
    <recommendedName>
        <fullName evidence="8">Probable molybdenum cofactor guanylyltransferase</fullName>
        <shortName evidence="8">MoCo guanylyltransferase</shortName>
        <ecNumber evidence="8">2.7.7.77</ecNumber>
    </recommendedName>
    <alternativeName>
        <fullName evidence="8">GTP:molybdopterin guanylyltransferase</fullName>
    </alternativeName>
    <alternativeName>
        <fullName evidence="8">Mo-MPT guanylyltransferase</fullName>
    </alternativeName>
    <alternativeName>
        <fullName evidence="8">Molybdopterin guanylyltransferase</fullName>
    </alternativeName>
    <alternativeName>
        <fullName evidence="8">Molybdopterin-guanine dinucleotide synthase</fullName>
        <shortName evidence="8">MGD synthase</shortName>
    </alternativeName>
</protein>
<keyword evidence="4 8" id="KW-0547">Nucleotide-binding</keyword>
<dbReference type="STRING" id="758820.SAMN00777080_4680"/>
<comment type="domain">
    <text evidence="8">The N-terminal domain determines nucleotide recognition and specific binding, while the C-terminal domain determines the specific binding to the target protein.</text>
</comment>
<evidence type="ECO:0000256" key="5">
    <source>
        <dbReference type="ARBA" id="ARBA00022842"/>
    </source>
</evidence>
<keyword evidence="2 8" id="KW-0808">Transferase</keyword>
<comment type="caution">
    <text evidence="8">Lacks conserved residue(s) required for the propagation of feature annotation.</text>
</comment>
<keyword evidence="1 8" id="KW-0963">Cytoplasm</keyword>
<feature type="domain" description="MobA-like NTP transferase" evidence="9">
    <location>
        <begin position="7"/>
        <end position="147"/>
    </location>
</feature>
<feature type="binding site" evidence="8">
    <location>
        <position position="65"/>
    </location>
    <ligand>
        <name>GTP</name>
        <dbReference type="ChEBI" id="CHEBI:37565"/>
    </ligand>
</feature>
<keyword evidence="11" id="KW-1185">Reference proteome</keyword>
<dbReference type="CDD" id="cd02503">
    <property type="entry name" value="MobA"/>
    <property type="match status" value="1"/>
</dbReference>
<gene>
    <name evidence="8" type="primary">mobA</name>
    <name evidence="10" type="ORF">SAMN00777080_4680</name>
</gene>
<evidence type="ECO:0000256" key="3">
    <source>
        <dbReference type="ARBA" id="ARBA00022723"/>
    </source>
</evidence>
<evidence type="ECO:0000313" key="11">
    <source>
        <dbReference type="Proteomes" id="UP000192333"/>
    </source>
</evidence>
<dbReference type="PANTHER" id="PTHR19136:SF81">
    <property type="entry name" value="MOLYBDENUM COFACTOR GUANYLYLTRANSFERASE"/>
    <property type="match status" value="1"/>
</dbReference>
<evidence type="ECO:0000256" key="8">
    <source>
        <dbReference type="HAMAP-Rule" id="MF_00316"/>
    </source>
</evidence>
<dbReference type="EC" id="2.7.7.77" evidence="8"/>
<dbReference type="Proteomes" id="UP000192333">
    <property type="component" value="Chromosome I"/>
</dbReference>
<evidence type="ECO:0000256" key="2">
    <source>
        <dbReference type="ARBA" id="ARBA00022679"/>
    </source>
</evidence>
<dbReference type="EMBL" id="LT838813">
    <property type="protein sequence ID" value="SMD46005.1"/>
    <property type="molecule type" value="Genomic_DNA"/>
</dbReference>
<comment type="cofactor">
    <cofactor evidence="8">
        <name>Mg(2+)</name>
        <dbReference type="ChEBI" id="CHEBI:18420"/>
    </cofactor>
</comment>
<dbReference type="Pfam" id="PF12804">
    <property type="entry name" value="NTP_transf_3"/>
    <property type="match status" value="1"/>
</dbReference>
<dbReference type="SUPFAM" id="SSF53448">
    <property type="entry name" value="Nucleotide-diphospho-sugar transferases"/>
    <property type="match status" value="1"/>
</dbReference>
<dbReference type="OrthoDB" id="9788394at2"/>
<feature type="binding site" evidence="8">
    <location>
        <position position="94"/>
    </location>
    <ligand>
        <name>GTP</name>
        <dbReference type="ChEBI" id="CHEBI:37565"/>
    </ligand>
</feature>
<dbReference type="GO" id="GO:0005737">
    <property type="term" value="C:cytoplasm"/>
    <property type="evidence" value="ECO:0007669"/>
    <property type="project" value="UniProtKB-SubCell"/>
</dbReference>
<feature type="binding site" evidence="8">
    <location>
        <position position="21"/>
    </location>
    <ligand>
        <name>GTP</name>
        <dbReference type="ChEBI" id="CHEBI:37565"/>
    </ligand>
</feature>
<dbReference type="PANTHER" id="PTHR19136">
    <property type="entry name" value="MOLYBDENUM COFACTOR GUANYLYLTRANSFERASE"/>
    <property type="match status" value="1"/>
</dbReference>
<evidence type="ECO:0000256" key="6">
    <source>
        <dbReference type="ARBA" id="ARBA00023134"/>
    </source>
</evidence>
<reference evidence="11" key="1">
    <citation type="submission" date="2017-04" db="EMBL/GenBank/DDBJ databases">
        <authorList>
            <person name="Varghese N."/>
            <person name="Submissions S."/>
        </authorList>
    </citation>
    <scope>NUCLEOTIDE SEQUENCE [LARGE SCALE GENOMIC DNA]</scope>
    <source>
        <strain evidence="11">DSM 16537</strain>
    </source>
</reference>
<dbReference type="GO" id="GO:0046872">
    <property type="term" value="F:metal ion binding"/>
    <property type="evidence" value="ECO:0007669"/>
    <property type="project" value="UniProtKB-KW"/>
</dbReference>
<feature type="binding site" evidence="8">
    <location>
        <begin position="9"/>
        <end position="11"/>
    </location>
    <ligand>
        <name>GTP</name>
        <dbReference type="ChEBI" id="CHEBI:37565"/>
    </ligand>
</feature>
<dbReference type="GO" id="GO:0061603">
    <property type="term" value="F:molybdenum cofactor guanylyltransferase activity"/>
    <property type="evidence" value="ECO:0007669"/>
    <property type="project" value="UniProtKB-EC"/>
</dbReference>
<evidence type="ECO:0000256" key="1">
    <source>
        <dbReference type="ARBA" id="ARBA00022490"/>
    </source>
</evidence>
<dbReference type="InterPro" id="IPR025877">
    <property type="entry name" value="MobA-like_NTP_Trfase"/>
</dbReference>
<dbReference type="GO" id="GO:0005525">
    <property type="term" value="F:GTP binding"/>
    <property type="evidence" value="ECO:0007669"/>
    <property type="project" value="UniProtKB-UniRule"/>
</dbReference>
<evidence type="ECO:0000256" key="4">
    <source>
        <dbReference type="ARBA" id="ARBA00022741"/>
    </source>
</evidence>
<evidence type="ECO:0000313" key="10">
    <source>
        <dbReference type="EMBL" id="SMD46005.1"/>
    </source>
</evidence>
<accession>A0A1W2HAS3</accession>
<name>A0A1W2HAS3_9BACT</name>
<sequence>MKGLEIFILAGGKSSRMGSDKGLVQIKGKPMIQYLIESLNELPYPIYIIAHNAAYQEFGLKVIQDKIPEKGPLGGLLTALANTTGNSVCLLSCDMPFLKAESLKALITQSKDHCIIISSLKNRILPFPGVYPISLTSLIEKDIANNRLKLQSFIFDNHHEIFALDHFSEQNPIEFLNINTPEDRVYASYWLSKNH</sequence>
<keyword evidence="3 8" id="KW-0479">Metal-binding</keyword>
<dbReference type="InterPro" id="IPR013482">
    <property type="entry name" value="Molybde_CF_guanTrfase"/>
</dbReference>
<evidence type="ECO:0000259" key="9">
    <source>
        <dbReference type="Pfam" id="PF12804"/>
    </source>
</evidence>
<keyword evidence="6 8" id="KW-0342">GTP-binding</keyword>
<dbReference type="InterPro" id="IPR029044">
    <property type="entry name" value="Nucleotide-diphossugar_trans"/>
</dbReference>
<organism evidence="10 11">
    <name type="scientific">Aquiflexum balticum DSM 16537</name>
    <dbReference type="NCBI Taxonomy" id="758820"/>
    <lineage>
        <taxon>Bacteria</taxon>
        <taxon>Pseudomonadati</taxon>
        <taxon>Bacteroidota</taxon>
        <taxon>Cytophagia</taxon>
        <taxon>Cytophagales</taxon>
        <taxon>Cyclobacteriaceae</taxon>
        <taxon>Aquiflexum</taxon>
    </lineage>
</organism>
<keyword evidence="7 8" id="KW-0501">Molybdenum cofactor biosynthesis</keyword>
<dbReference type="AlphaFoldDB" id="A0A1W2HAS3"/>
<comment type="catalytic activity">
    <reaction evidence="8">
        <text>Mo-molybdopterin + GTP + H(+) = Mo-molybdopterin guanine dinucleotide + diphosphate</text>
        <dbReference type="Rhea" id="RHEA:34243"/>
        <dbReference type="ChEBI" id="CHEBI:15378"/>
        <dbReference type="ChEBI" id="CHEBI:33019"/>
        <dbReference type="ChEBI" id="CHEBI:37565"/>
        <dbReference type="ChEBI" id="CHEBI:71302"/>
        <dbReference type="ChEBI" id="CHEBI:71310"/>
        <dbReference type="EC" id="2.7.7.77"/>
    </reaction>
</comment>
<proteinExistence type="inferred from homology"/>
<dbReference type="Gene3D" id="3.90.550.10">
    <property type="entry name" value="Spore Coat Polysaccharide Biosynthesis Protein SpsA, Chain A"/>
    <property type="match status" value="1"/>
</dbReference>
<dbReference type="HAMAP" id="MF_00316">
    <property type="entry name" value="MobA"/>
    <property type="match status" value="1"/>
</dbReference>
<evidence type="ECO:0000256" key="7">
    <source>
        <dbReference type="ARBA" id="ARBA00023150"/>
    </source>
</evidence>
<comment type="function">
    <text evidence="8">Transfers a GMP moiety from GTP to Mo-molybdopterin (Mo-MPT) cofactor (Moco or molybdenum cofactor) to form Mo-molybdopterin guanine dinucleotide (Mo-MGD) cofactor.</text>
</comment>
<dbReference type="RefSeq" id="WP_084122957.1">
    <property type="nucleotide sequence ID" value="NZ_LT838813.1"/>
</dbReference>
<comment type="similarity">
    <text evidence="8">Belongs to the MobA family.</text>
</comment>
<keyword evidence="5 8" id="KW-0460">Magnesium</keyword>
<comment type="subcellular location">
    <subcellularLocation>
        <location evidence="8">Cytoplasm</location>
    </subcellularLocation>
</comment>
<dbReference type="GO" id="GO:0006777">
    <property type="term" value="P:Mo-molybdopterin cofactor biosynthetic process"/>
    <property type="evidence" value="ECO:0007669"/>
    <property type="project" value="UniProtKB-KW"/>
</dbReference>